<dbReference type="SUPFAM" id="SSF55797">
    <property type="entry name" value="PR-1-like"/>
    <property type="match status" value="1"/>
</dbReference>
<keyword evidence="3" id="KW-1185">Reference proteome</keyword>
<evidence type="ECO:0000256" key="1">
    <source>
        <dbReference type="SAM" id="SignalP"/>
    </source>
</evidence>
<evidence type="ECO:0000313" key="2">
    <source>
        <dbReference type="EMBL" id="KAF7237567.1"/>
    </source>
</evidence>
<reference evidence="2" key="1">
    <citation type="submission" date="2019-07" db="EMBL/GenBank/DDBJ databases">
        <title>Annotation for the trematode Paragonimus miyazaki's.</title>
        <authorList>
            <person name="Choi Y.-J."/>
        </authorList>
    </citation>
    <scope>NUCLEOTIDE SEQUENCE</scope>
    <source>
        <strain evidence="2">Japan</strain>
    </source>
</reference>
<proteinExistence type="predicted"/>
<comment type="caution">
    <text evidence="2">The sequence shown here is derived from an EMBL/GenBank/DDBJ whole genome shotgun (WGS) entry which is preliminary data.</text>
</comment>
<protein>
    <submittedName>
        <fullName evidence="2">Uncharacterized protein</fullName>
    </submittedName>
</protein>
<dbReference type="AlphaFoldDB" id="A0A8S9YES6"/>
<evidence type="ECO:0000313" key="3">
    <source>
        <dbReference type="Proteomes" id="UP000822476"/>
    </source>
</evidence>
<gene>
    <name evidence="2" type="ORF">EG68_10886</name>
</gene>
<sequence length="138" mass="16285">MSSVLLCTLMFCTIILIAGELTQKDKYKTLCYQNTLRQIISNCISPERKKLPSLAWNKTLEYFAHVYSRHIQLMDITIADLVDFYRKAKIVPIFCEVDQYERIYEFLSKVPEHYGKNALQGLPTYFYRLVNKRGYDSH</sequence>
<dbReference type="Proteomes" id="UP000822476">
    <property type="component" value="Unassembled WGS sequence"/>
</dbReference>
<dbReference type="EMBL" id="JTDE01007753">
    <property type="protein sequence ID" value="KAF7237567.1"/>
    <property type="molecule type" value="Genomic_DNA"/>
</dbReference>
<dbReference type="OrthoDB" id="10338318at2759"/>
<feature type="signal peptide" evidence="1">
    <location>
        <begin position="1"/>
        <end position="19"/>
    </location>
</feature>
<keyword evidence="1" id="KW-0732">Signal</keyword>
<organism evidence="2 3">
    <name type="scientific">Paragonimus skrjabini miyazakii</name>
    <dbReference type="NCBI Taxonomy" id="59628"/>
    <lineage>
        <taxon>Eukaryota</taxon>
        <taxon>Metazoa</taxon>
        <taxon>Spiralia</taxon>
        <taxon>Lophotrochozoa</taxon>
        <taxon>Platyhelminthes</taxon>
        <taxon>Trematoda</taxon>
        <taxon>Digenea</taxon>
        <taxon>Plagiorchiida</taxon>
        <taxon>Troglotremata</taxon>
        <taxon>Troglotrematidae</taxon>
        <taxon>Paragonimus</taxon>
    </lineage>
</organism>
<dbReference type="InterPro" id="IPR035940">
    <property type="entry name" value="CAP_sf"/>
</dbReference>
<name>A0A8S9YES6_9TREM</name>
<accession>A0A8S9YES6</accession>
<feature type="chain" id="PRO_5035812746" evidence="1">
    <location>
        <begin position="20"/>
        <end position="138"/>
    </location>
</feature>